<keyword evidence="2" id="KW-1185">Reference proteome</keyword>
<evidence type="ECO:0000313" key="2">
    <source>
        <dbReference type="Proteomes" id="UP000759131"/>
    </source>
</evidence>
<gene>
    <name evidence="1" type="ORF">OSB1V03_LOCUS15435</name>
</gene>
<accession>A0A7R9L522</accession>
<organism evidence="1">
    <name type="scientific">Medioppia subpectinata</name>
    <dbReference type="NCBI Taxonomy" id="1979941"/>
    <lineage>
        <taxon>Eukaryota</taxon>
        <taxon>Metazoa</taxon>
        <taxon>Ecdysozoa</taxon>
        <taxon>Arthropoda</taxon>
        <taxon>Chelicerata</taxon>
        <taxon>Arachnida</taxon>
        <taxon>Acari</taxon>
        <taxon>Acariformes</taxon>
        <taxon>Sarcoptiformes</taxon>
        <taxon>Oribatida</taxon>
        <taxon>Brachypylina</taxon>
        <taxon>Oppioidea</taxon>
        <taxon>Oppiidae</taxon>
        <taxon>Medioppia</taxon>
    </lineage>
</organism>
<proteinExistence type="predicted"/>
<dbReference type="EMBL" id="OC870497">
    <property type="protein sequence ID" value="CAD7635043.1"/>
    <property type="molecule type" value="Genomic_DNA"/>
</dbReference>
<sequence>MTPSTITAFSVTKTPDCRGPDDYCRPIINAQNLYFTRTQDSTGKEDTFVRLFSGDGSTRKINPDEYPWGLDIQTIGNIWPQEWSDAAYRSSPRASVFFEPPHEVLYIVGQSDQSFIRWNSIESQDWYKNMKSQKLNSDITFVGMIVERNVWQRVVALGDRRQAGDYESKLYTMKIYPANRAFEPLGKSVHEFFNCYGNASGPVNGNNPVVSVTLAPNLNGSTNSQSIAKESNEHQLFIILIVPLDLLSSNLVCLVDDNCLVVVIINLLYKVLGVKPVNDWP</sequence>
<dbReference type="Proteomes" id="UP000759131">
    <property type="component" value="Unassembled WGS sequence"/>
</dbReference>
<evidence type="ECO:0000313" key="1">
    <source>
        <dbReference type="EMBL" id="CAD7635043.1"/>
    </source>
</evidence>
<dbReference type="AlphaFoldDB" id="A0A7R9L522"/>
<reference evidence="1" key="1">
    <citation type="submission" date="2020-11" db="EMBL/GenBank/DDBJ databases">
        <authorList>
            <person name="Tran Van P."/>
        </authorList>
    </citation>
    <scope>NUCLEOTIDE SEQUENCE</scope>
</reference>
<dbReference type="EMBL" id="CAJPIZ010015922">
    <property type="protein sequence ID" value="CAG2115473.1"/>
    <property type="molecule type" value="Genomic_DNA"/>
</dbReference>
<protein>
    <submittedName>
        <fullName evidence="1">Uncharacterized protein</fullName>
    </submittedName>
</protein>
<name>A0A7R9L522_9ACAR</name>